<keyword evidence="3" id="KW-0808">Transferase</keyword>
<proteinExistence type="inferred from homology"/>
<dbReference type="InterPro" id="IPR003362">
    <property type="entry name" value="Bact_transf"/>
</dbReference>
<feature type="transmembrane region" description="Helical" evidence="7">
    <location>
        <begin position="108"/>
        <end position="131"/>
    </location>
</feature>
<dbReference type="NCBIfam" id="TIGR03025">
    <property type="entry name" value="EPS_sugtrans"/>
    <property type="match status" value="1"/>
</dbReference>
<comment type="subcellular location">
    <subcellularLocation>
        <location evidence="1">Membrane</location>
        <topology evidence="1">Multi-pass membrane protein</topology>
    </subcellularLocation>
</comment>
<evidence type="ECO:0000256" key="3">
    <source>
        <dbReference type="ARBA" id="ARBA00022679"/>
    </source>
</evidence>
<sequence length="463" mass="52443">MTIKIFNYPIAKRLILLIVGDLLIVNGSIFLSAIIRLGLSGGCEYLRSNSASFALTALAFLFTFFFFELYDIRKDFKSIGNILTIAFASGSAFIITTFLFYISWSLRIGRGVFIINGVLITLFIIGWRLLYSYMLDQPIFKRNVLIIGAGWAGKTILQEISRSKKSGLRLVGFIDDDPAKQGKLIGGFPVFGNRYSLNTVIHQNEIGLVVNAITHEKHADLIKALINCSWNGVDIVDMPTLYEQLTGKIPFKHINDMWMLHVVISKPKLYGKLVKPIIEVFFALMLFVLLIPAMIIIAIVVKMSSRGGVFYTQERIGKDGTEFTIIKFRTMVENAESNTGAVYAADNDPRITKAGRFLRKWRLDEIPQLLNVIKGEMSLVGPRPERHIFIREFEEKIPFYTQRLAVRPGLTGWAQVKYPYASSIEQTEEKLQYDLYYIKNMSFILDVVVVLKTIKVVLFGSGK</sequence>
<keyword evidence="5 7" id="KW-1133">Transmembrane helix</keyword>
<comment type="caution">
    <text evidence="9">The sequence shown here is derived from an EMBL/GenBank/DDBJ whole genome shotgun (WGS) entry which is preliminary data.</text>
</comment>
<evidence type="ECO:0000256" key="1">
    <source>
        <dbReference type="ARBA" id="ARBA00004141"/>
    </source>
</evidence>
<dbReference type="Pfam" id="PF13727">
    <property type="entry name" value="CoA_binding_3"/>
    <property type="match status" value="1"/>
</dbReference>
<dbReference type="InterPro" id="IPR017475">
    <property type="entry name" value="EPS_sugar_tfrase"/>
</dbReference>
<evidence type="ECO:0000256" key="7">
    <source>
        <dbReference type="SAM" id="Phobius"/>
    </source>
</evidence>
<evidence type="ECO:0000256" key="4">
    <source>
        <dbReference type="ARBA" id="ARBA00022692"/>
    </source>
</evidence>
<evidence type="ECO:0000313" key="9">
    <source>
        <dbReference type="EMBL" id="GAN32876.1"/>
    </source>
</evidence>
<feature type="domain" description="Bacterial sugar transferase" evidence="8">
    <location>
        <begin position="275"/>
        <end position="458"/>
    </location>
</feature>
<dbReference type="RefSeq" id="WP_052562959.1">
    <property type="nucleotide sequence ID" value="NZ_BAFN01000001.1"/>
</dbReference>
<dbReference type="InterPro" id="IPR036291">
    <property type="entry name" value="NAD(P)-bd_dom_sf"/>
</dbReference>
<feature type="transmembrane region" description="Helical" evidence="7">
    <location>
        <begin position="82"/>
        <end position="102"/>
    </location>
</feature>
<evidence type="ECO:0000313" key="10">
    <source>
        <dbReference type="Proteomes" id="UP000032309"/>
    </source>
</evidence>
<organism evidence="9 10">
    <name type="scientific">Candidatus Brocadia sinica JPN1</name>
    <dbReference type="NCBI Taxonomy" id="1197129"/>
    <lineage>
        <taxon>Bacteria</taxon>
        <taxon>Pseudomonadati</taxon>
        <taxon>Planctomycetota</taxon>
        <taxon>Candidatus Brocadiia</taxon>
        <taxon>Candidatus Brocadiales</taxon>
        <taxon>Candidatus Brocadiaceae</taxon>
        <taxon>Candidatus Brocadia</taxon>
    </lineage>
</organism>
<feature type="transmembrane region" description="Helical" evidence="7">
    <location>
        <begin position="277"/>
        <end position="301"/>
    </location>
</feature>
<comment type="similarity">
    <text evidence="2">Belongs to the bacterial sugar transferase family.</text>
</comment>
<evidence type="ECO:0000259" key="8">
    <source>
        <dbReference type="Pfam" id="PF02397"/>
    </source>
</evidence>
<dbReference type="Proteomes" id="UP000032309">
    <property type="component" value="Unassembled WGS sequence"/>
</dbReference>
<keyword evidence="4 7" id="KW-0812">Transmembrane</keyword>
<gene>
    <name evidence="9" type="ORF">BROSI_A1391</name>
</gene>
<dbReference type="PANTHER" id="PTHR30576:SF0">
    <property type="entry name" value="UNDECAPRENYL-PHOSPHATE N-ACETYLGALACTOSAMINYL 1-PHOSPHATE TRANSFERASE-RELATED"/>
    <property type="match status" value="1"/>
</dbReference>
<name>A0ABQ0JVT5_9BACT</name>
<feature type="transmembrane region" description="Helical" evidence="7">
    <location>
        <begin position="14"/>
        <end position="39"/>
    </location>
</feature>
<keyword evidence="6 7" id="KW-0472">Membrane</keyword>
<protein>
    <submittedName>
        <fullName evidence="9">Glycosyltransferase</fullName>
    </submittedName>
</protein>
<dbReference type="EMBL" id="BAFN01000001">
    <property type="protein sequence ID" value="GAN32876.1"/>
    <property type="molecule type" value="Genomic_DNA"/>
</dbReference>
<evidence type="ECO:0000256" key="2">
    <source>
        <dbReference type="ARBA" id="ARBA00006464"/>
    </source>
</evidence>
<evidence type="ECO:0000256" key="5">
    <source>
        <dbReference type="ARBA" id="ARBA00022989"/>
    </source>
</evidence>
<dbReference type="PANTHER" id="PTHR30576">
    <property type="entry name" value="COLANIC BIOSYNTHESIS UDP-GLUCOSE LIPID CARRIER TRANSFERASE"/>
    <property type="match status" value="1"/>
</dbReference>
<reference evidence="10" key="1">
    <citation type="journal article" date="2015" name="Genome Announc.">
        <title>Draft Genome Sequence of an Anaerobic Ammonium-Oxidizing Bacterium, "Candidatus Brocadia sinica".</title>
        <authorList>
            <person name="Oshiki M."/>
            <person name="Shinyako-Hata K."/>
            <person name="Satoh H."/>
            <person name="Okabe S."/>
        </authorList>
    </citation>
    <scope>NUCLEOTIDE SEQUENCE [LARGE SCALE GENOMIC DNA]</scope>
    <source>
        <strain evidence="10">JPN1</strain>
    </source>
</reference>
<dbReference type="SUPFAM" id="SSF51735">
    <property type="entry name" value="NAD(P)-binding Rossmann-fold domains"/>
    <property type="match status" value="1"/>
</dbReference>
<keyword evidence="10" id="KW-1185">Reference proteome</keyword>
<dbReference type="Gene3D" id="3.40.50.720">
    <property type="entry name" value="NAD(P)-binding Rossmann-like Domain"/>
    <property type="match status" value="1"/>
</dbReference>
<accession>A0ABQ0JVT5</accession>
<evidence type="ECO:0000256" key="6">
    <source>
        <dbReference type="ARBA" id="ARBA00023136"/>
    </source>
</evidence>
<dbReference type="Pfam" id="PF02397">
    <property type="entry name" value="Bac_transf"/>
    <property type="match status" value="1"/>
</dbReference>
<feature type="transmembrane region" description="Helical" evidence="7">
    <location>
        <begin position="51"/>
        <end position="70"/>
    </location>
</feature>